<gene>
    <name evidence="2" type="ORF">CCHLO57077_00010012</name>
</gene>
<proteinExistence type="predicted"/>
<dbReference type="Pfam" id="PF17829">
    <property type="entry name" value="GH115_C"/>
    <property type="match status" value="1"/>
</dbReference>
<dbReference type="PANTHER" id="PTHR37842:SF2">
    <property type="entry name" value="GYLCOSYL HYDROLASE 115 C-TERMINAL DOMAIN-CONTAINING PROTEIN"/>
    <property type="match status" value="1"/>
</dbReference>
<keyword evidence="3" id="KW-1185">Reference proteome</keyword>
<dbReference type="Proteomes" id="UP001160390">
    <property type="component" value="Unassembled WGS sequence"/>
</dbReference>
<dbReference type="AlphaFoldDB" id="A0AA35M5W6"/>
<evidence type="ECO:0000313" key="3">
    <source>
        <dbReference type="Proteomes" id="UP001160390"/>
    </source>
</evidence>
<name>A0AA35M5W6_9HYPO</name>
<accession>A0AA35M5W6</accession>
<dbReference type="InterPro" id="IPR041437">
    <property type="entry name" value="GH115_C"/>
</dbReference>
<reference evidence="2" key="1">
    <citation type="submission" date="2023-01" db="EMBL/GenBank/DDBJ databases">
        <authorList>
            <person name="Piombo E."/>
        </authorList>
    </citation>
    <scope>NUCLEOTIDE SEQUENCE</scope>
</reference>
<evidence type="ECO:0000259" key="1">
    <source>
        <dbReference type="Pfam" id="PF17829"/>
    </source>
</evidence>
<sequence>MSISSGYLTPEDSAARVHVFVDWATFPELFDGEALLEVRSDTGSIEVIHVSIKKRQIPVGFTGFVESDHLVSMKNTSFDARSIAQSSYKANSLIGRTGAGGVLLAAHPDDAKNSIFFIIPTIILYFTMTIKAEPSNPTKYDICVDALPHSTFRLVPDASNPGTMPLGNLLAGWMEECPRLVRTRTHTIDLTKTGAHVLKIRLRHTNYVLEKIAIDLGGVRPSYLGPPESKRLK</sequence>
<protein>
    <recommendedName>
        <fullName evidence="1">Gylcosyl hydrolase 115 C-terminal domain-containing protein</fullName>
    </recommendedName>
</protein>
<feature type="domain" description="Gylcosyl hydrolase 115 C-terminal" evidence="1">
    <location>
        <begin position="121"/>
        <end position="228"/>
    </location>
</feature>
<comment type="caution">
    <text evidence="2">The sequence shown here is derived from an EMBL/GenBank/DDBJ whole genome shotgun (WGS) entry which is preliminary data.</text>
</comment>
<evidence type="ECO:0000313" key="2">
    <source>
        <dbReference type="EMBL" id="CAI6090804.1"/>
    </source>
</evidence>
<dbReference type="PANTHER" id="PTHR37842">
    <property type="match status" value="1"/>
</dbReference>
<organism evidence="2 3">
    <name type="scientific">Clonostachys chloroleuca</name>
    <dbReference type="NCBI Taxonomy" id="1926264"/>
    <lineage>
        <taxon>Eukaryota</taxon>
        <taxon>Fungi</taxon>
        <taxon>Dikarya</taxon>
        <taxon>Ascomycota</taxon>
        <taxon>Pezizomycotina</taxon>
        <taxon>Sordariomycetes</taxon>
        <taxon>Hypocreomycetidae</taxon>
        <taxon>Hypocreales</taxon>
        <taxon>Bionectriaceae</taxon>
        <taxon>Clonostachys</taxon>
    </lineage>
</organism>
<dbReference type="Gene3D" id="2.60.120.1620">
    <property type="match status" value="1"/>
</dbReference>
<dbReference type="EMBL" id="CABFNP030001042">
    <property type="protein sequence ID" value="CAI6090804.1"/>
    <property type="molecule type" value="Genomic_DNA"/>
</dbReference>